<evidence type="ECO:0000256" key="9">
    <source>
        <dbReference type="RuleBase" id="RU004386"/>
    </source>
</evidence>
<keyword evidence="6 9" id="KW-0378">Hydrolase</keyword>
<dbReference type="Gene3D" id="3.40.630.10">
    <property type="entry name" value="Zn peptidases"/>
    <property type="match status" value="1"/>
</dbReference>
<sequence>MSSQAERLLKFIEESPSCFHVVENVKKQLTAAGFEELKEKEAWDLKEGKSYFVTRNDSTIAAFHIPKKDFSGFHIVASHGDSPTFRIKDQPEMETEKYYTKLNVEKYGGMILDTWFDRPLSAAGRIIIEEKGKLRSLLCNIDRDLMIIPNLAIHMSGRERKELNPQKDLLPLLGISAGKGGFRSLLAREAKVKEEQILSYDMFLYNRMSGTVLGAQEELIASPKLDDLECAFASLQAMLSGKSKDYITMCCVFDNEEVGSATKQGAGSTFIPELLRRICSLMGKDEEGYAMAAADSFLLSADNAHAVHPNYTEKADPTNRPYLNKGIVLKYNAAQKYTTDAWSGAVVQYLCRKEEIPYQIYYNRSDVPGGSTLGNILTGQVSMRSADIGMPQLSMHSSYETAGIKDLDAMIRLMTAFYRTGKEVEL</sequence>
<keyword evidence="7 9" id="KW-0862">Zinc</keyword>
<dbReference type="GO" id="GO:0006508">
    <property type="term" value="P:proteolysis"/>
    <property type="evidence" value="ECO:0007669"/>
    <property type="project" value="UniProtKB-KW"/>
</dbReference>
<dbReference type="InterPro" id="IPR001948">
    <property type="entry name" value="Peptidase_M18"/>
</dbReference>
<comment type="caution">
    <text evidence="11">The sequence shown here is derived from an EMBL/GenBank/DDBJ whole genome shotgun (WGS) entry which is preliminary data.</text>
</comment>
<dbReference type="AlphaFoldDB" id="A0A916Q856"/>
<evidence type="ECO:0000256" key="10">
    <source>
        <dbReference type="RuleBase" id="RU004387"/>
    </source>
</evidence>
<evidence type="ECO:0000256" key="1">
    <source>
        <dbReference type="ARBA" id="ARBA00001947"/>
    </source>
</evidence>
<organism evidence="11 12">
    <name type="scientific">Anaerostipes butyraticus</name>
    <dbReference type="NCBI Taxonomy" id="645466"/>
    <lineage>
        <taxon>Bacteria</taxon>
        <taxon>Bacillati</taxon>
        <taxon>Bacillota</taxon>
        <taxon>Clostridia</taxon>
        <taxon>Lachnospirales</taxon>
        <taxon>Lachnospiraceae</taxon>
        <taxon>Anaerostipes</taxon>
    </lineage>
</organism>
<evidence type="ECO:0000256" key="7">
    <source>
        <dbReference type="ARBA" id="ARBA00022833"/>
    </source>
</evidence>
<dbReference type="PRINTS" id="PR00932">
    <property type="entry name" value="AMINO1PTASE"/>
</dbReference>
<keyword evidence="4 9" id="KW-0645">Protease</keyword>
<evidence type="ECO:0000256" key="2">
    <source>
        <dbReference type="ARBA" id="ARBA00008290"/>
    </source>
</evidence>
<dbReference type="RefSeq" id="WP_201310336.1">
    <property type="nucleotide sequence ID" value="NZ_BLYI01000024.1"/>
</dbReference>
<evidence type="ECO:0000313" key="12">
    <source>
        <dbReference type="Proteomes" id="UP000613208"/>
    </source>
</evidence>
<dbReference type="InterPro" id="IPR023358">
    <property type="entry name" value="Peptidase_M18_dom2"/>
</dbReference>
<evidence type="ECO:0000256" key="5">
    <source>
        <dbReference type="ARBA" id="ARBA00022723"/>
    </source>
</evidence>
<dbReference type="EC" id="3.4.11.-" evidence="10"/>
<dbReference type="NCBIfam" id="NF002759">
    <property type="entry name" value="PRK02813.1"/>
    <property type="match status" value="1"/>
</dbReference>
<evidence type="ECO:0000256" key="8">
    <source>
        <dbReference type="ARBA" id="ARBA00023049"/>
    </source>
</evidence>
<evidence type="ECO:0000256" key="4">
    <source>
        <dbReference type="ARBA" id="ARBA00022670"/>
    </source>
</evidence>
<dbReference type="Proteomes" id="UP000613208">
    <property type="component" value="Unassembled WGS sequence"/>
</dbReference>
<keyword evidence="8 9" id="KW-0482">Metalloprotease</keyword>
<dbReference type="GO" id="GO:0005737">
    <property type="term" value="C:cytoplasm"/>
    <property type="evidence" value="ECO:0007669"/>
    <property type="project" value="UniProtKB-ARBA"/>
</dbReference>
<comment type="cofactor">
    <cofactor evidence="1 10">
        <name>Zn(2+)</name>
        <dbReference type="ChEBI" id="CHEBI:29105"/>
    </cofactor>
</comment>
<dbReference type="Gene3D" id="2.30.250.10">
    <property type="entry name" value="Aminopeptidase i, Domain 2"/>
    <property type="match status" value="1"/>
</dbReference>
<dbReference type="CDD" id="cd05658">
    <property type="entry name" value="M18_DAP"/>
    <property type="match status" value="1"/>
</dbReference>
<reference evidence="11" key="1">
    <citation type="submission" date="2020-06" db="EMBL/GenBank/DDBJ databases">
        <title>Characterization of fructooligosaccharide metabolism and fructooligosaccharide-degrading enzymes in human commensal butyrate producers.</title>
        <authorList>
            <person name="Tanno H."/>
            <person name="Fujii T."/>
            <person name="Hirano K."/>
            <person name="Maeno S."/>
            <person name="Tonozuka T."/>
            <person name="Sakamoto M."/>
            <person name="Ohkuma M."/>
            <person name="Tochio T."/>
            <person name="Endo A."/>
        </authorList>
    </citation>
    <scope>NUCLEOTIDE SEQUENCE</scope>
    <source>
        <strain evidence="11">JCM 17466</strain>
    </source>
</reference>
<dbReference type="EMBL" id="BLYI01000024">
    <property type="protein sequence ID" value="GFO84615.1"/>
    <property type="molecule type" value="Genomic_DNA"/>
</dbReference>
<dbReference type="GO" id="GO:0004177">
    <property type="term" value="F:aminopeptidase activity"/>
    <property type="evidence" value="ECO:0007669"/>
    <property type="project" value="UniProtKB-KW"/>
</dbReference>
<dbReference type="SUPFAM" id="SSF53187">
    <property type="entry name" value="Zn-dependent exopeptidases"/>
    <property type="match status" value="1"/>
</dbReference>
<dbReference type="Pfam" id="PF02127">
    <property type="entry name" value="Peptidase_M18"/>
    <property type="match status" value="1"/>
</dbReference>
<evidence type="ECO:0000256" key="6">
    <source>
        <dbReference type="ARBA" id="ARBA00022801"/>
    </source>
</evidence>
<proteinExistence type="inferred from homology"/>
<evidence type="ECO:0000313" key="11">
    <source>
        <dbReference type="EMBL" id="GFO84615.1"/>
    </source>
</evidence>
<keyword evidence="3 9" id="KW-0031">Aminopeptidase</keyword>
<comment type="similarity">
    <text evidence="2 9">Belongs to the peptidase M18 family.</text>
</comment>
<accession>A0A916Q856</accession>
<evidence type="ECO:0000256" key="3">
    <source>
        <dbReference type="ARBA" id="ARBA00022438"/>
    </source>
</evidence>
<dbReference type="GO" id="GO:0008270">
    <property type="term" value="F:zinc ion binding"/>
    <property type="evidence" value="ECO:0007669"/>
    <property type="project" value="InterPro"/>
</dbReference>
<keyword evidence="5 9" id="KW-0479">Metal-binding</keyword>
<dbReference type="GO" id="GO:0008237">
    <property type="term" value="F:metallopeptidase activity"/>
    <property type="evidence" value="ECO:0007669"/>
    <property type="project" value="UniProtKB-KW"/>
</dbReference>
<gene>
    <name evidence="11" type="primary">apeB</name>
    <name evidence="11" type="ORF">ANBU17_09620</name>
</gene>
<name>A0A916Q856_9FIRM</name>
<keyword evidence="12" id="KW-1185">Reference proteome</keyword>
<dbReference type="SUPFAM" id="SSF101821">
    <property type="entry name" value="Aminopeptidase/glucanase lid domain"/>
    <property type="match status" value="1"/>
</dbReference>
<protein>
    <recommendedName>
        <fullName evidence="10">M18 family aminopeptidase</fullName>
        <ecNumber evidence="10">3.4.11.-</ecNumber>
    </recommendedName>
</protein>
<dbReference type="PANTHER" id="PTHR28570:SF3">
    <property type="entry name" value="ASPARTYL AMINOPEPTIDASE"/>
    <property type="match status" value="1"/>
</dbReference>
<dbReference type="PANTHER" id="PTHR28570">
    <property type="entry name" value="ASPARTYL AMINOPEPTIDASE"/>
    <property type="match status" value="1"/>
</dbReference>